<evidence type="ECO:0000256" key="7">
    <source>
        <dbReference type="RuleBase" id="RU364138"/>
    </source>
</evidence>
<dbReference type="AlphaFoldDB" id="A0A0L8FLJ2"/>
<evidence type="ECO:0000256" key="4">
    <source>
        <dbReference type="ARBA" id="ARBA00022963"/>
    </source>
</evidence>
<dbReference type="GO" id="GO:0004620">
    <property type="term" value="F:phospholipase activity"/>
    <property type="evidence" value="ECO:0007669"/>
    <property type="project" value="InterPro"/>
</dbReference>
<name>A0A0L8FLJ2_OCTBM</name>
<proteinExistence type="inferred from homology"/>
<dbReference type="GO" id="GO:0005576">
    <property type="term" value="C:extracellular region"/>
    <property type="evidence" value="ECO:0007669"/>
    <property type="project" value="TreeGrafter"/>
</dbReference>
<evidence type="ECO:0000256" key="5">
    <source>
        <dbReference type="ARBA" id="ARBA00023098"/>
    </source>
</evidence>
<comment type="function">
    <text evidence="7">Putative phospholipase.</text>
</comment>
<evidence type="ECO:0000256" key="3">
    <source>
        <dbReference type="ARBA" id="ARBA00022801"/>
    </source>
</evidence>
<feature type="non-terminal residue" evidence="8">
    <location>
        <position position="50"/>
    </location>
</feature>
<dbReference type="InterPro" id="IPR007000">
    <property type="entry name" value="PLipase_B-like"/>
</dbReference>
<keyword evidence="2" id="KW-0732">Signal</keyword>
<dbReference type="PANTHER" id="PTHR12370:SF3">
    <property type="entry name" value="PHOSPHOLIPASE B-LIKE 2-RELATED"/>
    <property type="match status" value="1"/>
</dbReference>
<evidence type="ECO:0000256" key="6">
    <source>
        <dbReference type="ARBA" id="ARBA00023180"/>
    </source>
</evidence>
<protein>
    <recommendedName>
        <fullName evidence="7">Phospholipase B-like</fullName>
        <ecNumber evidence="7">3.1.1.-</ecNumber>
    </recommendedName>
</protein>
<reference evidence="8" key="1">
    <citation type="submission" date="2015-07" db="EMBL/GenBank/DDBJ databases">
        <title>MeaNS - Measles Nucleotide Surveillance Program.</title>
        <authorList>
            <person name="Tran T."/>
            <person name="Druce J."/>
        </authorList>
    </citation>
    <scope>NUCLEOTIDE SEQUENCE</scope>
    <source>
        <strain evidence="8">UCB-OBI-ISO-001</strain>
        <tissue evidence="8">Gonad</tissue>
    </source>
</reference>
<keyword evidence="6" id="KW-0325">Glycoprotein</keyword>
<evidence type="ECO:0000256" key="2">
    <source>
        <dbReference type="ARBA" id="ARBA00022729"/>
    </source>
</evidence>
<accession>A0A0L8FLJ2</accession>
<evidence type="ECO:0000313" key="8">
    <source>
        <dbReference type="EMBL" id="KOF65554.1"/>
    </source>
</evidence>
<dbReference type="EC" id="3.1.1.-" evidence="7"/>
<keyword evidence="4 7" id="KW-0442">Lipid degradation</keyword>
<dbReference type="PANTHER" id="PTHR12370">
    <property type="entry name" value="PHOSPHOLIPASE B-RELATED"/>
    <property type="match status" value="1"/>
</dbReference>
<keyword evidence="3 7" id="KW-0378">Hydrolase</keyword>
<keyword evidence="5 7" id="KW-0443">Lipid metabolism</keyword>
<comment type="similarity">
    <text evidence="1 7">Belongs to the phospholipase B-like family.</text>
</comment>
<dbReference type="Pfam" id="PF04916">
    <property type="entry name" value="Phospholip_B"/>
    <property type="match status" value="1"/>
</dbReference>
<evidence type="ECO:0000256" key="1">
    <source>
        <dbReference type="ARBA" id="ARBA00007835"/>
    </source>
</evidence>
<dbReference type="EMBL" id="KQ429202">
    <property type="protein sequence ID" value="KOF65554.1"/>
    <property type="molecule type" value="Genomic_DNA"/>
</dbReference>
<feature type="non-terminal residue" evidence="8">
    <location>
        <position position="1"/>
    </location>
</feature>
<sequence length="50" mass="6010">YFSKIVKISGQQDLIDKYGDIYTYNNTPRAKIMRRDHIKVKDMKTMIKLM</sequence>
<dbReference type="GO" id="GO:0009395">
    <property type="term" value="P:phospholipid catabolic process"/>
    <property type="evidence" value="ECO:0007669"/>
    <property type="project" value="TreeGrafter"/>
</dbReference>
<organism evidence="8">
    <name type="scientific">Octopus bimaculoides</name>
    <name type="common">California two-spotted octopus</name>
    <dbReference type="NCBI Taxonomy" id="37653"/>
    <lineage>
        <taxon>Eukaryota</taxon>
        <taxon>Metazoa</taxon>
        <taxon>Spiralia</taxon>
        <taxon>Lophotrochozoa</taxon>
        <taxon>Mollusca</taxon>
        <taxon>Cephalopoda</taxon>
        <taxon>Coleoidea</taxon>
        <taxon>Octopodiformes</taxon>
        <taxon>Octopoda</taxon>
        <taxon>Incirrata</taxon>
        <taxon>Octopodidae</taxon>
        <taxon>Octopus</taxon>
    </lineage>
</organism>
<gene>
    <name evidence="8" type="ORF">OCBIM_22015204mg</name>
</gene>
<dbReference type="Gene3D" id="3.60.60.30">
    <property type="match status" value="1"/>
</dbReference>